<dbReference type="SUPFAM" id="SSF52540">
    <property type="entry name" value="P-loop containing nucleoside triphosphate hydrolases"/>
    <property type="match status" value="1"/>
</dbReference>
<evidence type="ECO:0000256" key="1">
    <source>
        <dbReference type="ARBA" id="ARBA00022741"/>
    </source>
</evidence>
<evidence type="ECO:0000256" key="2">
    <source>
        <dbReference type="ARBA" id="ARBA00022840"/>
    </source>
</evidence>
<dbReference type="InterPro" id="IPR032675">
    <property type="entry name" value="LRR_dom_sf"/>
</dbReference>
<dbReference type="AlphaFoldDB" id="A0A7I8WDM4"/>
<keyword evidence="1" id="KW-0547">Nucleotide-binding</keyword>
<dbReference type="Proteomes" id="UP000549394">
    <property type="component" value="Unassembled WGS sequence"/>
</dbReference>
<dbReference type="Pfam" id="PF05729">
    <property type="entry name" value="NACHT"/>
    <property type="match status" value="1"/>
</dbReference>
<dbReference type="GO" id="GO:0005524">
    <property type="term" value="F:ATP binding"/>
    <property type="evidence" value="ECO:0007669"/>
    <property type="project" value="UniProtKB-KW"/>
</dbReference>
<dbReference type="InterPro" id="IPR027417">
    <property type="entry name" value="P-loop_NTPase"/>
</dbReference>
<keyword evidence="5" id="KW-1185">Reference proteome</keyword>
<name>A0A7I8WDM4_9ANNE</name>
<dbReference type="OrthoDB" id="120976at2759"/>
<proteinExistence type="predicted"/>
<evidence type="ECO:0000259" key="3">
    <source>
        <dbReference type="Pfam" id="PF05729"/>
    </source>
</evidence>
<feature type="domain" description="NACHT" evidence="3">
    <location>
        <begin position="178"/>
        <end position="276"/>
    </location>
</feature>
<keyword evidence="2" id="KW-0067">ATP-binding</keyword>
<dbReference type="InterPro" id="IPR042419">
    <property type="entry name" value="LRC31"/>
</dbReference>
<sequence>MNSREKLSFNYYRKDIETLFMKECELLEMCASQYDLNSWASGETFIVELANPKKKTKAVQELLNYLSEISIDETLKILETINDNGNKQAEQLKEKLKDQTYVWHKLVAATKEQRRDDCGLIFLLPFIGTKQARIEYINTPIKMLQITSENIIERKLVDTEVTYENFFKIFYEKSYNKILIEGKPGGGKSVHMKNLLFKWSKIEDKDKLFIFLILKNVQMEKSLYEEIVEQNFKNIPFINANIVELFFTEKRNDVILLLDGADEFHLKNHKINSILNARKTNIPTAIWSRNWKAQMFESTCDIAFELMGWDTIQMENFFSKCFISKEKSANFIEKVINNNSNIKRLCKIPILAMILFHLWNEKKDISKKSLYEIYEDLVKIILEKNRKILKESDQNRLCELSFMNLAKNKIILPKDSNEQEVFKEGLQCLIQVIPTESDKIELHFYHLSFQEFFSAQFLIKQFRQSNRNTFLSSMDNLFKETNNSTIYNVIDFIKEYCEDIFNDIILYSELVRKMYNCSDNIKKILCQDWDDSDTMNLENDDIHDYILETLIKKIGKFIKIVKIVNTNINTKLLFEMLFSNADGLKKLIIHHTVFSDYSSNNIFLSKYLWNLEQLEIRDCYLNEQTLEYVEKVIGYCPSLKIFILSDNKMLGDGFNAVCERLASQKITHIDVSNCHLNNQEIITLGKTIAQCSGLENIDLSYNKQIGEIFEVISDGLKTPLKHLKQIKLVECGLTEKQAVSLHKIIQGCSCLEIIDLSGNQNAELGRNFGRDSFKSLIKVYLKYCCVREKEAILLESCSFLQCLDLSENKLMGNGFKNICNGISSSCGFIKEINLKSCNLTEKQGEWLGDALKNCSLLESVSLSYNRLGEKALETICDGLMSSSSKLSEINLTSCFLSKKSANSLSKIIQGCTALESIDLSENEELGREFVKIFQNCSEKLKTLKLSNCKVNQVDAHSLQKLTQICSSLEIVDLSHNKEMGNGFQSICWQWSKGNSLKEINLSYCNLSKTEGEVLGKALEKCHSLTTLDLSGNKKIGKAFYEIFKQLQFCKKLKDINISACQIAIDTAFYFRTAIEGHTSIETINVSSNHNIDMIFQTLMSSSSALKKINIANCNLNNLEAVLFNTLLKHCRAIREINLNDLYRIYKDL</sequence>
<dbReference type="SUPFAM" id="SSF52047">
    <property type="entry name" value="RNI-like"/>
    <property type="match status" value="2"/>
</dbReference>
<protein>
    <submittedName>
        <fullName evidence="4">DgyrCDS14440</fullName>
    </submittedName>
</protein>
<dbReference type="PANTHER" id="PTHR24109">
    <property type="entry name" value="LEUCINE-RICH REPEAT-CONTAINING PROTEIN 31"/>
    <property type="match status" value="1"/>
</dbReference>
<dbReference type="Gene3D" id="3.40.50.300">
    <property type="entry name" value="P-loop containing nucleotide triphosphate hydrolases"/>
    <property type="match status" value="1"/>
</dbReference>
<dbReference type="InterPro" id="IPR007111">
    <property type="entry name" value="NACHT_NTPase"/>
</dbReference>
<reference evidence="4 5" key="1">
    <citation type="submission" date="2020-08" db="EMBL/GenBank/DDBJ databases">
        <authorList>
            <person name="Hejnol A."/>
        </authorList>
    </citation>
    <scope>NUCLEOTIDE SEQUENCE [LARGE SCALE GENOMIC DNA]</scope>
</reference>
<dbReference type="SMART" id="SM00368">
    <property type="entry name" value="LRR_RI"/>
    <property type="match status" value="7"/>
</dbReference>
<dbReference type="Pfam" id="PF13516">
    <property type="entry name" value="LRR_6"/>
    <property type="match status" value="1"/>
</dbReference>
<dbReference type="EMBL" id="CAJFCJ010000038">
    <property type="protein sequence ID" value="CAD5126284.1"/>
    <property type="molecule type" value="Genomic_DNA"/>
</dbReference>
<comment type="caution">
    <text evidence="4">The sequence shown here is derived from an EMBL/GenBank/DDBJ whole genome shotgun (WGS) entry which is preliminary data.</text>
</comment>
<gene>
    <name evidence="4" type="ORF">DGYR_LOCUS13535</name>
</gene>
<accession>A0A7I8WDM4</accession>
<organism evidence="4 5">
    <name type="scientific">Dimorphilus gyrociliatus</name>
    <dbReference type="NCBI Taxonomy" id="2664684"/>
    <lineage>
        <taxon>Eukaryota</taxon>
        <taxon>Metazoa</taxon>
        <taxon>Spiralia</taxon>
        <taxon>Lophotrochozoa</taxon>
        <taxon>Annelida</taxon>
        <taxon>Polychaeta</taxon>
        <taxon>Polychaeta incertae sedis</taxon>
        <taxon>Dinophilidae</taxon>
        <taxon>Dimorphilus</taxon>
    </lineage>
</organism>
<dbReference type="InterPro" id="IPR001611">
    <property type="entry name" value="Leu-rich_rpt"/>
</dbReference>
<evidence type="ECO:0000313" key="5">
    <source>
        <dbReference type="Proteomes" id="UP000549394"/>
    </source>
</evidence>
<dbReference type="Gene3D" id="3.80.10.10">
    <property type="entry name" value="Ribonuclease Inhibitor"/>
    <property type="match status" value="2"/>
</dbReference>
<evidence type="ECO:0000313" key="4">
    <source>
        <dbReference type="EMBL" id="CAD5126284.1"/>
    </source>
</evidence>
<dbReference type="PANTHER" id="PTHR24109:SF3">
    <property type="entry name" value="LEUCINE-RICH REPEAT-CONTAINING PROTEIN 31"/>
    <property type="match status" value="1"/>
</dbReference>